<name>A0AAQ3S658_VIGMU</name>
<protein>
    <submittedName>
        <fullName evidence="2">Uncharacterized protein</fullName>
    </submittedName>
</protein>
<accession>A0AAQ3S658</accession>
<reference evidence="2 3" key="1">
    <citation type="journal article" date="2023" name="Life. Sci Alliance">
        <title>Evolutionary insights into 3D genome organization and epigenetic landscape of Vigna mungo.</title>
        <authorList>
            <person name="Junaid A."/>
            <person name="Singh B."/>
            <person name="Bhatia S."/>
        </authorList>
    </citation>
    <scope>NUCLEOTIDE SEQUENCE [LARGE SCALE GENOMIC DNA]</scope>
    <source>
        <strain evidence="2">Urdbean</strain>
    </source>
</reference>
<dbReference type="Proteomes" id="UP001374535">
    <property type="component" value="Chromosome 3"/>
</dbReference>
<evidence type="ECO:0000313" key="2">
    <source>
        <dbReference type="EMBL" id="WVZ17119.1"/>
    </source>
</evidence>
<proteinExistence type="predicted"/>
<organism evidence="2 3">
    <name type="scientific">Vigna mungo</name>
    <name type="common">Black gram</name>
    <name type="synonym">Phaseolus mungo</name>
    <dbReference type="NCBI Taxonomy" id="3915"/>
    <lineage>
        <taxon>Eukaryota</taxon>
        <taxon>Viridiplantae</taxon>
        <taxon>Streptophyta</taxon>
        <taxon>Embryophyta</taxon>
        <taxon>Tracheophyta</taxon>
        <taxon>Spermatophyta</taxon>
        <taxon>Magnoliopsida</taxon>
        <taxon>eudicotyledons</taxon>
        <taxon>Gunneridae</taxon>
        <taxon>Pentapetalae</taxon>
        <taxon>rosids</taxon>
        <taxon>fabids</taxon>
        <taxon>Fabales</taxon>
        <taxon>Fabaceae</taxon>
        <taxon>Papilionoideae</taxon>
        <taxon>50 kb inversion clade</taxon>
        <taxon>NPAAA clade</taxon>
        <taxon>indigoferoid/millettioid clade</taxon>
        <taxon>Phaseoleae</taxon>
        <taxon>Vigna</taxon>
    </lineage>
</organism>
<gene>
    <name evidence="2" type="ORF">V8G54_010101</name>
</gene>
<evidence type="ECO:0000256" key="1">
    <source>
        <dbReference type="SAM" id="MobiDB-lite"/>
    </source>
</evidence>
<sequence>MIDKRRRSNSRESYLAGVLPRDTGEPLDGEGSERGEHGPASMDELAFAEPLEAEDLAVGLERRRLHVRSLCPGSDDDPGFVLGQVLVQRVQFKLQILRGLPEPERVESVVTNKAPVQPLRRLRAGVPQRPVRAWALRHLLGRGLLLRPEPESCLDPP</sequence>
<dbReference type="EMBL" id="CP144698">
    <property type="protein sequence ID" value="WVZ17119.1"/>
    <property type="molecule type" value="Genomic_DNA"/>
</dbReference>
<feature type="region of interest" description="Disordered" evidence="1">
    <location>
        <begin position="1"/>
        <end position="41"/>
    </location>
</feature>
<dbReference type="AlphaFoldDB" id="A0AAQ3S658"/>
<keyword evidence="3" id="KW-1185">Reference proteome</keyword>
<evidence type="ECO:0000313" key="3">
    <source>
        <dbReference type="Proteomes" id="UP001374535"/>
    </source>
</evidence>